<evidence type="ECO:0000256" key="5">
    <source>
        <dbReference type="ARBA" id="ARBA00023163"/>
    </source>
</evidence>
<reference evidence="11" key="1">
    <citation type="submission" date="2010-07" db="EMBL/GenBank/DDBJ databases">
        <title>The genome sequence of Gaeumannomyces graminis var. tritici strain R3-111a-1.</title>
        <authorList>
            <consortium name="The Broad Institute Genome Sequencing Platform"/>
            <person name="Ma L.-J."/>
            <person name="Dead R."/>
            <person name="Young S."/>
            <person name="Zeng Q."/>
            <person name="Koehrsen M."/>
            <person name="Alvarado L."/>
            <person name="Berlin A."/>
            <person name="Chapman S.B."/>
            <person name="Chen Z."/>
            <person name="Freedman E."/>
            <person name="Gellesch M."/>
            <person name="Goldberg J."/>
            <person name="Griggs A."/>
            <person name="Gujja S."/>
            <person name="Heilman E.R."/>
            <person name="Heiman D."/>
            <person name="Hepburn T."/>
            <person name="Howarth C."/>
            <person name="Jen D."/>
            <person name="Larson L."/>
            <person name="Mehta T."/>
            <person name="Neiman D."/>
            <person name="Pearson M."/>
            <person name="Roberts A."/>
            <person name="Saif S."/>
            <person name="Shea T."/>
            <person name="Shenoy N."/>
            <person name="Sisk P."/>
            <person name="Stolte C."/>
            <person name="Sykes S."/>
            <person name="Walk T."/>
            <person name="White J."/>
            <person name="Yandava C."/>
            <person name="Haas B."/>
            <person name="Nusbaum C."/>
            <person name="Birren B."/>
        </authorList>
    </citation>
    <scope>NUCLEOTIDE SEQUENCE [LARGE SCALE GENOMIC DNA]</scope>
    <source>
        <strain evidence="11">R3-111a-1</strain>
    </source>
</reference>
<keyword evidence="3" id="KW-0808">Transferase</keyword>
<dbReference type="Pfam" id="PF13639">
    <property type="entry name" value="zf-RING_2"/>
    <property type="match status" value="1"/>
</dbReference>
<evidence type="ECO:0000313" key="10">
    <source>
        <dbReference type="EnsemblFungi" id="EJT75423"/>
    </source>
</evidence>
<feature type="domain" description="RING-type" evidence="8">
    <location>
        <begin position="46"/>
        <end position="86"/>
    </location>
</feature>
<feature type="region of interest" description="Disordered" evidence="7">
    <location>
        <begin position="318"/>
        <end position="391"/>
    </location>
</feature>
<dbReference type="GO" id="GO:0000209">
    <property type="term" value="P:protein polyubiquitination"/>
    <property type="evidence" value="ECO:0007669"/>
    <property type="project" value="TreeGrafter"/>
</dbReference>
<dbReference type="Gene3D" id="3.30.40.10">
    <property type="entry name" value="Zinc/RING finger domain, C3HC4 (zinc finger)"/>
    <property type="match status" value="1"/>
</dbReference>
<evidence type="ECO:0000256" key="2">
    <source>
        <dbReference type="ARBA" id="ARBA00012483"/>
    </source>
</evidence>
<keyword evidence="6" id="KW-0479">Metal-binding</keyword>
<accession>J3NVP5</accession>
<keyword evidence="6" id="KW-0862">Zinc</keyword>
<dbReference type="OrthoDB" id="21204at2759"/>
<dbReference type="RefSeq" id="XP_009221423.1">
    <property type="nucleotide sequence ID" value="XM_009223159.1"/>
</dbReference>
<dbReference type="STRING" id="644352.J3NVP5"/>
<dbReference type="eggNOG" id="KOG0800">
    <property type="taxonomic scope" value="Eukaryota"/>
</dbReference>
<dbReference type="GO" id="GO:0008270">
    <property type="term" value="F:zinc ion binding"/>
    <property type="evidence" value="ECO:0007669"/>
    <property type="project" value="UniProtKB-KW"/>
</dbReference>
<dbReference type="SUPFAM" id="SSF57850">
    <property type="entry name" value="RING/U-box"/>
    <property type="match status" value="1"/>
</dbReference>
<evidence type="ECO:0000256" key="4">
    <source>
        <dbReference type="ARBA" id="ARBA00023015"/>
    </source>
</evidence>
<evidence type="ECO:0000256" key="1">
    <source>
        <dbReference type="ARBA" id="ARBA00000900"/>
    </source>
</evidence>
<dbReference type="GO" id="GO:0006513">
    <property type="term" value="P:protein monoubiquitination"/>
    <property type="evidence" value="ECO:0007669"/>
    <property type="project" value="TreeGrafter"/>
</dbReference>
<dbReference type="InterPro" id="IPR013083">
    <property type="entry name" value="Znf_RING/FYVE/PHD"/>
</dbReference>
<dbReference type="VEuPathDB" id="FungiDB:GGTG_05358"/>
<comment type="catalytic activity">
    <reaction evidence="1">
        <text>S-ubiquitinyl-[E2 ubiquitin-conjugating enzyme]-L-cysteine + [acceptor protein]-L-lysine = [E2 ubiquitin-conjugating enzyme]-L-cysteine + N(6)-ubiquitinyl-[acceptor protein]-L-lysine.</text>
        <dbReference type="EC" id="2.3.2.27"/>
    </reaction>
</comment>
<feature type="compositionally biased region" description="Basic and acidic residues" evidence="7">
    <location>
        <begin position="379"/>
        <end position="391"/>
    </location>
</feature>
<gene>
    <name evidence="10" type="primary">20345816</name>
    <name evidence="9" type="ORF">GGTG_05358</name>
</gene>
<dbReference type="GeneID" id="20345816"/>
<feature type="region of interest" description="Disordered" evidence="7">
    <location>
        <begin position="122"/>
        <end position="160"/>
    </location>
</feature>
<name>J3NVP5_GAET3</name>
<reference evidence="10" key="5">
    <citation type="submission" date="2018-04" db="UniProtKB">
        <authorList>
            <consortium name="EnsemblFungi"/>
        </authorList>
    </citation>
    <scope>IDENTIFICATION</scope>
    <source>
        <strain evidence="10">R3-111a-1</strain>
    </source>
</reference>
<dbReference type="AlphaFoldDB" id="J3NVP5"/>
<keyword evidence="4" id="KW-0805">Transcription regulation</keyword>
<evidence type="ECO:0000256" key="6">
    <source>
        <dbReference type="PROSITE-ProRule" id="PRU00175"/>
    </source>
</evidence>
<evidence type="ECO:0000313" key="11">
    <source>
        <dbReference type="Proteomes" id="UP000006039"/>
    </source>
</evidence>
<proteinExistence type="predicted"/>
<organism evidence="9">
    <name type="scientific">Gaeumannomyces tritici (strain R3-111a-1)</name>
    <name type="common">Wheat and barley take-all root rot fungus</name>
    <name type="synonym">Gaeumannomyces graminis var. tritici</name>
    <dbReference type="NCBI Taxonomy" id="644352"/>
    <lineage>
        <taxon>Eukaryota</taxon>
        <taxon>Fungi</taxon>
        <taxon>Dikarya</taxon>
        <taxon>Ascomycota</taxon>
        <taxon>Pezizomycotina</taxon>
        <taxon>Sordariomycetes</taxon>
        <taxon>Sordariomycetidae</taxon>
        <taxon>Magnaporthales</taxon>
        <taxon>Magnaporthaceae</taxon>
        <taxon>Gaeumannomyces</taxon>
    </lineage>
</organism>
<dbReference type="SMART" id="SM00184">
    <property type="entry name" value="RING"/>
    <property type="match status" value="1"/>
</dbReference>
<sequence length="391" mass="44101">MEPEGPGDATENLHGQVLRTALAEIASRPTAPGTSSHPESGGVDCCVICLDVVSDPCEARPCGHRNFDFLCLASWLNHRPSCPLCKAEVAEARYQFRDVGSDPSSPQYTTYTVPRASVDAIRPARPPARPYPHHGPRASGPRPRVSTRPRRVPPSALAVTARETEEDAALERRRRVYRLMLFSLHVGTNRITRYTDLTPRMFESDPELAPRARMWIRRELRVFGFLCAPSAERPAGGGSSRSVRTLSNNTEFLLEYIVAILRTVDINGSRGQAEEMLQEFLGEAHTRLFLHELRSWLRSPYMTLENWDAHVQYDETKSTPATTVWRRTGEETRSRDDDEQERRSAAYPDHYSGPGAARLHGSRSSSRDRWSPYSSRRPPHADTVESSRRTR</sequence>
<keyword evidence="11" id="KW-1185">Reference proteome</keyword>
<evidence type="ECO:0000256" key="3">
    <source>
        <dbReference type="ARBA" id="ARBA00022679"/>
    </source>
</evidence>
<dbReference type="EC" id="2.3.2.27" evidence="2"/>
<evidence type="ECO:0000259" key="8">
    <source>
        <dbReference type="PROSITE" id="PS50089"/>
    </source>
</evidence>
<dbReference type="EMBL" id="GL385397">
    <property type="protein sequence ID" value="EJT75423.1"/>
    <property type="molecule type" value="Genomic_DNA"/>
</dbReference>
<protein>
    <recommendedName>
        <fullName evidence="2">RING-type E3 ubiquitin transferase</fullName>
        <ecNumber evidence="2">2.3.2.27</ecNumber>
    </recommendedName>
</protein>
<feature type="compositionally biased region" description="Basic and acidic residues" evidence="7">
    <location>
        <begin position="327"/>
        <end position="344"/>
    </location>
</feature>
<reference evidence="9" key="3">
    <citation type="submission" date="2010-09" db="EMBL/GenBank/DDBJ databases">
        <title>Annotation of Gaeumannomyces graminis var. tritici R3-111a-1.</title>
        <authorList>
            <consortium name="The Broad Institute Genome Sequencing Platform"/>
            <person name="Ma L.-J."/>
            <person name="Dead R."/>
            <person name="Young S.K."/>
            <person name="Zeng Q."/>
            <person name="Gargeya S."/>
            <person name="Fitzgerald M."/>
            <person name="Haas B."/>
            <person name="Abouelleil A."/>
            <person name="Alvarado L."/>
            <person name="Arachchi H.M."/>
            <person name="Berlin A."/>
            <person name="Brown A."/>
            <person name="Chapman S.B."/>
            <person name="Chen Z."/>
            <person name="Dunbar C."/>
            <person name="Freedman E."/>
            <person name="Gearin G."/>
            <person name="Gellesch M."/>
            <person name="Goldberg J."/>
            <person name="Griggs A."/>
            <person name="Gujja S."/>
            <person name="Heiman D."/>
            <person name="Howarth C."/>
            <person name="Larson L."/>
            <person name="Lui A."/>
            <person name="MacDonald P.J.P."/>
            <person name="Mehta T."/>
            <person name="Montmayeur A."/>
            <person name="Murphy C."/>
            <person name="Neiman D."/>
            <person name="Pearson M."/>
            <person name="Priest M."/>
            <person name="Roberts A."/>
            <person name="Saif S."/>
            <person name="Shea T."/>
            <person name="Shenoy N."/>
            <person name="Sisk P."/>
            <person name="Stolte C."/>
            <person name="Sykes S."/>
            <person name="Yandava C."/>
            <person name="Wortman J."/>
            <person name="Nusbaum C."/>
            <person name="Birren B."/>
        </authorList>
    </citation>
    <scope>NUCLEOTIDE SEQUENCE</scope>
    <source>
        <strain evidence="9">R3-111a-1</strain>
    </source>
</reference>
<dbReference type="HOGENOM" id="CLU_050242_0_1_1"/>
<keyword evidence="6" id="KW-0863">Zinc-finger</keyword>
<dbReference type="PROSITE" id="PS50089">
    <property type="entry name" value="ZF_RING_2"/>
    <property type="match status" value="1"/>
</dbReference>
<dbReference type="EnsemblFungi" id="EJT75423">
    <property type="protein sequence ID" value="EJT75423"/>
    <property type="gene ID" value="GGTG_05358"/>
</dbReference>
<dbReference type="InterPro" id="IPR001841">
    <property type="entry name" value="Znf_RING"/>
</dbReference>
<reference evidence="9" key="2">
    <citation type="submission" date="2010-07" db="EMBL/GenBank/DDBJ databases">
        <authorList>
            <consortium name="The Broad Institute Genome Sequencing Platform"/>
            <consortium name="Broad Institute Genome Sequencing Center for Infectious Disease"/>
            <person name="Ma L.-J."/>
            <person name="Dead R."/>
            <person name="Young S."/>
            <person name="Zeng Q."/>
            <person name="Koehrsen M."/>
            <person name="Alvarado L."/>
            <person name="Berlin A."/>
            <person name="Chapman S.B."/>
            <person name="Chen Z."/>
            <person name="Freedman E."/>
            <person name="Gellesch M."/>
            <person name="Goldberg J."/>
            <person name="Griggs A."/>
            <person name="Gujja S."/>
            <person name="Heilman E.R."/>
            <person name="Heiman D."/>
            <person name="Hepburn T."/>
            <person name="Howarth C."/>
            <person name="Jen D."/>
            <person name="Larson L."/>
            <person name="Mehta T."/>
            <person name="Neiman D."/>
            <person name="Pearson M."/>
            <person name="Roberts A."/>
            <person name="Saif S."/>
            <person name="Shea T."/>
            <person name="Shenoy N."/>
            <person name="Sisk P."/>
            <person name="Stolte C."/>
            <person name="Sykes S."/>
            <person name="Walk T."/>
            <person name="White J."/>
            <person name="Yandava C."/>
            <person name="Haas B."/>
            <person name="Nusbaum C."/>
            <person name="Birren B."/>
        </authorList>
    </citation>
    <scope>NUCLEOTIDE SEQUENCE</scope>
    <source>
        <strain evidence="9">R3-111a-1</strain>
    </source>
</reference>
<keyword evidence="5" id="KW-0804">Transcription</keyword>
<evidence type="ECO:0000256" key="7">
    <source>
        <dbReference type="SAM" id="MobiDB-lite"/>
    </source>
</evidence>
<dbReference type="PANTHER" id="PTHR46077:SF1">
    <property type="entry name" value="TOP1 BINDING ARGININE_SERINE RICH PROTEIN, E3 UBIQUITIN LIGASE"/>
    <property type="match status" value="1"/>
</dbReference>
<dbReference type="Proteomes" id="UP000006039">
    <property type="component" value="Unassembled WGS sequence"/>
</dbReference>
<dbReference type="GO" id="GO:0061630">
    <property type="term" value="F:ubiquitin protein ligase activity"/>
    <property type="evidence" value="ECO:0007669"/>
    <property type="project" value="UniProtKB-EC"/>
</dbReference>
<reference evidence="10" key="4">
    <citation type="journal article" date="2015" name="G3 (Bethesda)">
        <title>Genome sequences of three phytopathogenic species of the Magnaporthaceae family of fungi.</title>
        <authorList>
            <person name="Okagaki L.H."/>
            <person name="Nunes C.C."/>
            <person name="Sailsbery J."/>
            <person name="Clay B."/>
            <person name="Brown D."/>
            <person name="John T."/>
            <person name="Oh Y."/>
            <person name="Young N."/>
            <person name="Fitzgerald M."/>
            <person name="Haas B.J."/>
            <person name="Zeng Q."/>
            <person name="Young S."/>
            <person name="Adiconis X."/>
            <person name="Fan L."/>
            <person name="Levin J.Z."/>
            <person name="Mitchell T.K."/>
            <person name="Okubara P.A."/>
            <person name="Farman M.L."/>
            <person name="Kohn L.M."/>
            <person name="Birren B."/>
            <person name="Ma L.-J."/>
            <person name="Dean R.A."/>
        </authorList>
    </citation>
    <scope>NUCLEOTIDE SEQUENCE</scope>
    <source>
        <strain evidence="10">R3-111a-1</strain>
    </source>
</reference>
<evidence type="ECO:0000313" key="9">
    <source>
        <dbReference type="EMBL" id="EJT75423.1"/>
    </source>
</evidence>
<dbReference type="PANTHER" id="PTHR46077">
    <property type="entry name" value="E3 UBIQUITIN-PROTEIN LIGASE TOPORS"/>
    <property type="match status" value="1"/>
</dbReference>